<evidence type="ECO:0000259" key="9">
    <source>
        <dbReference type="Pfam" id="PF00483"/>
    </source>
</evidence>
<dbReference type="InterPro" id="IPR005835">
    <property type="entry name" value="NTP_transferase_dom"/>
</dbReference>
<keyword evidence="3" id="KW-0808">Transferase</keyword>
<keyword evidence="6" id="KW-0067">ATP-binding</keyword>
<sequence length="420" mass="44626">MAQSFDDRDHHAGAPLRGVATILLAGGQGSRLHELTEAECKPAIPFATRERIVDFTLANAVRSGLTLVIVATQYRPATLTRHLFTSWRRHFPGGLVIRDGATVTGRAGGYAGTADAVRANLDTIEAEAPTEVVVLAGDHVYQMDYAAMIAAHRASGAKATVAVDVVAVGAARGFGVLDADLEGRIHAFQEKPVHPAAIPGDPAHALASMGIYVFDWPWLRSRLNETDAAGQGMLDFGGDVVPRAVADGAALAFRLPPHAGPQGARARGYWRDVGTLDSYRRTALEFLGNRPPCDLPSALRDRAQAPDETGAPVVHKIIDRGLFRRLAGTVVMPGAFLSAGIRLSDAIVAPGTVIPFGLVVGEDEDEDATWFRRTSGGTTLITARMLARRAAERTRTYAIPGIGAVRPAPSEENGFDVGRL</sequence>
<feature type="domain" description="Nucleotidyl transferase" evidence="9">
    <location>
        <begin position="21"/>
        <end position="283"/>
    </location>
</feature>
<dbReference type="GO" id="GO:0008878">
    <property type="term" value="F:glucose-1-phosphate adenylyltransferase activity"/>
    <property type="evidence" value="ECO:0007669"/>
    <property type="project" value="InterPro"/>
</dbReference>
<dbReference type="EMBL" id="RQXX01000002">
    <property type="protein sequence ID" value="RVV98460.1"/>
    <property type="molecule type" value="Genomic_DNA"/>
</dbReference>
<dbReference type="PROSITE" id="PS00810">
    <property type="entry name" value="ADP_GLC_PYROPHOSPH_3"/>
    <property type="match status" value="1"/>
</dbReference>
<organism evidence="11 12">
    <name type="scientific">Mesobaculum littorinae</name>
    <dbReference type="NCBI Taxonomy" id="2486419"/>
    <lineage>
        <taxon>Bacteria</taxon>
        <taxon>Pseudomonadati</taxon>
        <taxon>Pseudomonadota</taxon>
        <taxon>Alphaproteobacteria</taxon>
        <taxon>Rhodobacterales</taxon>
        <taxon>Roseobacteraceae</taxon>
        <taxon>Mesobaculum</taxon>
    </lineage>
</organism>
<evidence type="ECO:0000256" key="5">
    <source>
        <dbReference type="ARBA" id="ARBA00022741"/>
    </source>
</evidence>
<keyword evidence="4" id="KW-0548">Nucleotidyltransferase</keyword>
<evidence type="ECO:0000256" key="3">
    <source>
        <dbReference type="ARBA" id="ARBA00022679"/>
    </source>
</evidence>
<evidence type="ECO:0000256" key="1">
    <source>
        <dbReference type="ARBA" id="ARBA00010443"/>
    </source>
</evidence>
<dbReference type="Gene3D" id="2.160.10.10">
    <property type="entry name" value="Hexapeptide repeat proteins"/>
    <property type="match status" value="1"/>
</dbReference>
<dbReference type="SUPFAM" id="SSF53448">
    <property type="entry name" value="Nucleotide-diphospho-sugar transferases"/>
    <property type="match status" value="1"/>
</dbReference>
<dbReference type="Pfam" id="PF24894">
    <property type="entry name" value="Hexapep_GlmU"/>
    <property type="match status" value="1"/>
</dbReference>
<dbReference type="Gene3D" id="3.90.550.10">
    <property type="entry name" value="Spore Coat Polysaccharide Biosynthesis Protein SpsA, Chain A"/>
    <property type="match status" value="1"/>
</dbReference>
<name>A0A438AID4_9RHOB</name>
<dbReference type="Proteomes" id="UP000285908">
    <property type="component" value="Unassembled WGS sequence"/>
</dbReference>
<feature type="domain" description="Glucose-1-phosphate adenylyltransferase/Bifunctional protein GlmU-like C-terminal hexapeptide" evidence="10">
    <location>
        <begin position="326"/>
        <end position="381"/>
    </location>
</feature>
<keyword evidence="5" id="KW-0547">Nucleotide-binding</keyword>
<protein>
    <submittedName>
        <fullName evidence="11">ADP-glucose pyrophosphorylase</fullName>
    </submittedName>
</protein>
<evidence type="ECO:0000256" key="6">
    <source>
        <dbReference type="ARBA" id="ARBA00022840"/>
    </source>
</evidence>
<evidence type="ECO:0000256" key="7">
    <source>
        <dbReference type="ARBA" id="ARBA00023056"/>
    </source>
</evidence>
<evidence type="ECO:0000313" key="11">
    <source>
        <dbReference type="EMBL" id="RVV98460.1"/>
    </source>
</evidence>
<evidence type="ECO:0000259" key="10">
    <source>
        <dbReference type="Pfam" id="PF24894"/>
    </source>
</evidence>
<dbReference type="InterPro" id="IPR056818">
    <property type="entry name" value="GlmU/GlgC-like_hexapep"/>
</dbReference>
<keyword evidence="8" id="KW-0119">Carbohydrate metabolism</keyword>
<gene>
    <name evidence="11" type="ORF">EKE94_05945</name>
</gene>
<reference evidence="11 12" key="1">
    <citation type="submission" date="2018-11" db="EMBL/GenBank/DDBJ databases">
        <title>Mesobaculum littorinae gen. nov., sp. nov., isolated from Littorina scabra that represents a novel genus of the order Rhodobacteraceae.</title>
        <authorList>
            <person name="Li F."/>
        </authorList>
    </citation>
    <scope>NUCLEOTIDE SEQUENCE [LARGE SCALE GENOMIC DNA]</scope>
    <source>
        <strain evidence="11 12">M0103</strain>
    </source>
</reference>
<accession>A0A438AID4</accession>
<keyword evidence="12" id="KW-1185">Reference proteome</keyword>
<dbReference type="AlphaFoldDB" id="A0A438AID4"/>
<dbReference type="PANTHER" id="PTHR43523:SF2">
    <property type="entry name" value="GLUCOSE-1-PHOSPHATE ADENYLYLTRANSFERASE"/>
    <property type="match status" value="1"/>
</dbReference>
<dbReference type="InterPro" id="IPR011831">
    <property type="entry name" value="ADP-Glc_PPase"/>
</dbReference>
<evidence type="ECO:0000313" key="12">
    <source>
        <dbReference type="Proteomes" id="UP000285908"/>
    </source>
</evidence>
<dbReference type="InterPro" id="IPR029044">
    <property type="entry name" value="Nucleotide-diphossugar_trans"/>
</dbReference>
<dbReference type="PANTHER" id="PTHR43523">
    <property type="entry name" value="GLUCOSE-1-PHOSPHATE ADENYLYLTRANSFERASE-RELATED"/>
    <property type="match status" value="1"/>
</dbReference>
<dbReference type="OrthoDB" id="9801810at2"/>
<keyword evidence="7" id="KW-0320">Glycogen biosynthesis</keyword>
<evidence type="ECO:0000256" key="4">
    <source>
        <dbReference type="ARBA" id="ARBA00022695"/>
    </source>
</evidence>
<keyword evidence="2" id="KW-0321">Glycogen metabolism</keyword>
<dbReference type="RefSeq" id="WP_127905693.1">
    <property type="nucleotide sequence ID" value="NZ_RQXX01000002.1"/>
</dbReference>
<evidence type="ECO:0000256" key="2">
    <source>
        <dbReference type="ARBA" id="ARBA00022600"/>
    </source>
</evidence>
<comment type="similarity">
    <text evidence="1">Belongs to the bacterial/plant glucose-1-phosphate adenylyltransferase family.</text>
</comment>
<proteinExistence type="inferred from homology"/>
<dbReference type="Pfam" id="PF00483">
    <property type="entry name" value="NTP_transferase"/>
    <property type="match status" value="1"/>
</dbReference>
<dbReference type="GO" id="GO:0005978">
    <property type="term" value="P:glycogen biosynthetic process"/>
    <property type="evidence" value="ECO:0007669"/>
    <property type="project" value="UniProtKB-KW"/>
</dbReference>
<comment type="caution">
    <text evidence="11">The sequence shown here is derived from an EMBL/GenBank/DDBJ whole genome shotgun (WGS) entry which is preliminary data.</text>
</comment>
<dbReference type="InterPro" id="IPR005836">
    <property type="entry name" value="ADP_Glu_pyroP_CS"/>
</dbReference>
<dbReference type="GO" id="GO:0005524">
    <property type="term" value="F:ATP binding"/>
    <property type="evidence" value="ECO:0007669"/>
    <property type="project" value="UniProtKB-KW"/>
</dbReference>
<evidence type="ECO:0000256" key="8">
    <source>
        <dbReference type="ARBA" id="ARBA00023277"/>
    </source>
</evidence>